<comment type="caution">
    <text evidence="1">The sequence shown here is derived from an EMBL/GenBank/DDBJ whole genome shotgun (WGS) entry which is preliminary data.</text>
</comment>
<name>A0A3N2DAY0_9MICO</name>
<dbReference type="RefSeq" id="WP_123739069.1">
    <property type="nucleotide sequence ID" value="NZ_CALFQU010000010.1"/>
</dbReference>
<evidence type="ECO:0000313" key="1">
    <source>
        <dbReference type="EMBL" id="ROR96959.1"/>
    </source>
</evidence>
<reference evidence="1 2" key="1">
    <citation type="submission" date="2018-11" db="EMBL/GenBank/DDBJ databases">
        <title>Sequencing the genomes of 1000 actinobacteria strains.</title>
        <authorList>
            <person name="Klenk H.-P."/>
        </authorList>
    </citation>
    <scope>NUCLEOTIDE SEQUENCE [LARGE SCALE GENOMIC DNA]</scope>
    <source>
        <strain evidence="1 2">DSM 13521</strain>
    </source>
</reference>
<accession>A0A3N2DAY0</accession>
<gene>
    <name evidence="1" type="ORF">EDD28_1552</name>
</gene>
<organism evidence="1 2">
    <name type="scientific">Salana multivorans</name>
    <dbReference type="NCBI Taxonomy" id="120377"/>
    <lineage>
        <taxon>Bacteria</taxon>
        <taxon>Bacillati</taxon>
        <taxon>Actinomycetota</taxon>
        <taxon>Actinomycetes</taxon>
        <taxon>Micrococcales</taxon>
        <taxon>Beutenbergiaceae</taxon>
        <taxon>Salana</taxon>
    </lineage>
</organism>
<dbReference type="EMBL" id="RKHQ01000001">
    <property type="protein sequence ID" value="ROR96959.1"/>
    <property type="molecule type" value="Genomic_DNA"/>
</dbReference>
<dbReference type="Proteomes" id="UP000275356">
    <property type="component" value="Unassembled WGS sequence"/>
</dbReference>
<proteinExistence type="predicted"/>
<sequence length="130" mass="14257">MSISHFDNHTIDQAFPARDAETARAVRETEALVAAIVRGEMSSPDAFARPVPVAFLDDGRRVFLLVDRGRTTSRTDRERPLDKPRSWGIEVATDGDLVDNTPSHVAVRSTRRLTPQAAADAVRYALATTA</sequence>
<dbReference type="OrthoDB" id="5149349at2"/>
<dbReference type="AlphaFoldDB" id="A0A3N2DAY0"/>
<keyword evidence="2" id="KW-1185">Reference proteome</keyword>
<evidence type="ECO:0000313" key="2">
    <source>
        <dbReference type="Proteomes" id="UP000275356"/>
    </source>
</evidence>
<protein>
    <submittedName>
        <fullName evidence="1">Uncharacterized protein</fullName>
    </submittedName>
</protein>